<dbReference type="SUPFAM" id="SSF52009">
    <property type="entry name" value="Phosphohistidine domain"/>
    <property type="match status" value="1"/>
</dbReference>
<feature type="binding site" evidence="18">
    <location>
        <begin position="449"/>
        <end position="450"/>
    </location>
    <ligand>
        <name>phosphoenolpyruvate</name>
        <dbReference type="ChEBI" id="CHEBI:58702"/>
    </ligand>
</feature>
<comment type="similarity">
    <text evidence="4 16">Belongs to the PEP-utilizing enzyme family.</text>
</comment>
<dbReference type="EMBL" id="JAQQAL010000002">
    <property type="protein sequence ID" value="MDC7225155.1"/>
    <property type="molecule type" value="Genomic_DNA"/>
</dbReference>
<evidence type="ECO:0000256" key="5">
    <source>
        <dbReference type="ARBA" id="ARBA00012232"/>
    </source>
</evidence>
<dbReference type="Gene3D" id="3.50.30.10">
    <property type="entry name" value="Phosphohistidine domain"/>
    <property type="match status" value="1"/>
</dbReference>
<dbReference type="AlphaFoldDB" id="A0AAJ1MKU2"/>
<proteinExistence type="inferred from homology"/>
<dbReference type="Gene3D" id="1.10.274.10">
    <property type="entry name" value="PtsI, HPr-binding domain"/>
    <property type="match status" value="1"/>
</dbReference>
<keyword evidence="11 16" id="KW-0598">Phosphotransferase system</keyword>
<evidence type="ECO:0000256" key="14">
    <source>
        <dbReference type="ARBA" id="ARBA00022842"/>
    </source>
</evidence>
<evidence type="ECO:0000259" key="21">
    <source>
        <dbReference type="Pfam" id="PF02896"/>
    </source>
</evidence>
<dbReference type="EC" id="2.7.3.9" evidence="5 16"/>
<feature type="domain" description="PEP-utilising enzyme C-terminal" evidence="21">
    <location>
        <begin position="249"/>
        <end position="536"/>
    </location>
</feature>
<keyword evidence="12 16" id="KW-0479">Metal-binding</keyword>
<dbReference type="InterPro" id="IPR015813">
    <property type="entry name" value="Pyrv/PenolPyrv_kinase-like_dom"/>
</dbReference>
<dbReference type="InterPro" id="IPR036637">
    <property type="entry name" value="Phosphohistidine_dom_sf"/>
</dbReference>
<dbReference type="InterPro" id="IPR050499">
    <property type="entry name" value="PEP-utilizing_PTS_enzyme"/>
</dbReference>
<organism evidence="23 24">
    <name type="scientific">Candidatus Thalassospirochaeta sargassi</name>
    <dbReference type="NCBI Taxonomy" id="3119039"/>
    <lineage>
        <taxon>Bacteria</taxon>
        <taxon>Pseudomonadati</taxon>
        <taxon>Spirochaetota</taxon>
        <taxon>Spirochaetia</taxon>
        <taxon>Spirochaetales</taxon>
        <taxon>Spirochaetaceae</taxon>
        <taxon>Candidatus Thalassospirochaeta</taxon>
    </lineage>
</organism>
<dbReference type="InterPro" id="IPR023151">
    <property type="entry name" value="PEP_util_CS"/>
</dbReference>
<dbReference type="InterPro" id="IPR006318">
    <property type="entry name" value="PTS_EI-like"/>
</dbReference>
<dbReference type="Proteomes" id="UP001221217">
    <property type="component" value="Unassembled WGS sequence"/>
</dbReference>
<protein>
    <recommendedName>
        <fullName evidence="6 16">Phosphoenolpyruvate-protein phosphotransferase</fullName>
        <ecNumber evidence="5 16">2.7.3.9</ecNumber>
    </recommendedName>
    <alternativeName>
        <fullName evidence="15 16">Phosphotransferase system, enzyme I</fullName>
    </alternativeName>
</protein>
<reference evidence="23 24" key="1">
    <citation type="submission" date="2022-12" db="EMBL/GenBank/DDBJ databases">
        <title>Metagenome assembled genome from gulf of manar.</title>
        <authorList>
            <person name="Kohli P."/>
            <person name="Pk S."/>
            <person name="Venkata Ramana C."/>
            <person name="Sasikala C."/>
        </authorList>
    </citation>
    <scope>NUCLEOTIDE SEQUENCE [LARGE SCALE GENOMIC DNA]</scope>
    <source>
        <strain evidence="23">JB008</strain>
    </source>
</reference>
<evidence type="ECO:0000256" key="12">
    <source>
        <dbReference type="ARBA" id="ARBA00022723"/>
    </source>
</evidence>
<evidence type="ECO:0000313" key="24">
    <source>
        <dbReference type="Proteomes" id="UP001221217"/>
    </source>
</evidence>
<dbReference type="InterPro" id="IPR000121">
    <property type="entry name" value="PEP_util_C"/>
</dbReference>
<evidence type="ECO:0000256" key="15">
    <source>
        <dbReference type="ARBA" id="ARBA00033235"/>
    </source>
</evidence>
<evidence type="ECO:0000256" key="8">
    <source>
        <dbReference type="ARBA" id="ARBA00022490"/>
    </source>
</evidence>
<evidence type="ECO:0000256" key="17">
    <source>
        <dbReference type="PIRSR" id="PIRSR000732-1"/>
    </source>
</evidence>
<keyword evidence="7 16" id="KW-0813">Transport</keyword>
<dbReference type="InterPro" id="IPR040442">
    <property type="entry name" value="Pyrv_kinase-like_dom_sf"/>
</dbReference>
<evidence type="ECO:0000256" key="7">
    <source>
        <dbReference type="ARBA" id="ARBA00022448"/>
    </source>
</evidence>
<dbReference type="SUPFAM" id="SSF47831">
    <property type="entry name" value="Enzyme I of the PEP:sugar phosphotransferase system HPr-binding (sub)domain"/>
    <property type="match status" value="1"/>
</dbReference>
<evidence type="ECO:0000256" key="18">
    <source>
        <dbReference type="PIRSR" id="PIRSR000732-2"/>
    </source>
</evidence>
<evidence type="ECO:0000256" key="9">
    <source>
        <dbReference type="ARBA" id="ARBA00022597"/>
    </source>
</evidence>
<dbReference type="PRINTS" id="PR01736">
    <property type="entry name" value="PHPHTRNFRASE"/>
</dbReference>
<gene>
    <name evidence="23" type="primary">ptsP</name>
    <name evidence="23" type="ORF">PQJ61_00160</name>
</gene>
<dbReference type="GO" id="GO:0008965">
    <property type="term" value="F:phosphoenolpyruvate-protein phosphotransferase activity"/>
    <property type="evidence" value="ECO:0007669"/>
    <property type="project" value="UniProtKB-EC"/>
</dbReference>
<dbReference type="InterPro" id="IPR008731">
    <property type="entry name" value="PTS_EIN"/>
</dbReference>
<feature type="binding site" evidence="18">
    <location>
        <position position="460"/>
    </location>
    <ligand>
        <name>phosphoenolpyruvate</name>
        <dbReference type="ChEBI" id="CHEBI:58702"/>
    </ligand>
</feature>
<evidence type="ECO:0000256" key="2">
    <source>
        <dbReference type="ARBA" id="ARBA00001946"/>
    </source>
</evidence>
<keyword evidence="9 16" id="KW-0762">Sugar transport</keyword>
<evidence type="ECO:0000256" key="16">
    <source>
        <dbReference type="PIRNR" id="PIRNR000732"/>
    </source>
</evidence>
<dbReference type="InterPro" id="IPR008279">
    <property type="entry name" value="PEP-util_enz_mobile_dom"/>
</dbReference>
<evidence type="ECO:0000256" key="13">
    <source>
        <dbReference type="ARBA" id="ARBA00022777"/>
    </source>
</evidence>
<feature type="active site" description="Proton donor" evidence="17">
    <location>
        <position position="497"/>
    </location>
</feature>
<dbReference type="SUPFAM" id="SSF51621">
    <property type="entry name" value="Phosphoenolpyruvate/pyruvate domain"/>
    <property type="match status" value="1"/>
</dbReference>
<dbReference type="Pfam" id="PF05524">
    <property type="entry name" value="PEP-utilisers_N"/>
    <property type="match status" value="1"/>
</dbReference>
<evidence type="ECO:0000256" key="4">
    <source>
        <dbReference type="ARBA" id="ARBA00007837"/>
    </source>
</evidence>
<feature type="binding site" evidence="19">
    <location>
        <position position="426"/>
    </location>
    <ligand>
        <name>Mg(2+)</name>
        <dbReference type="ChEBI" id="CHEBI:18420"/>
    </ligand>
</feature>
<feature type="binding site" evidence="18">
    <location>
        <position position="294"/>
    </location>
    <ligand>
        <name>phosphoenolpyruvate</name>
        <dbReference type="ChEBI" id="CHEBI:58702"/>
    </ligand>
</feature>
<dbReference type="PROSITE" id="PS00742">
    <property type="entry name" value="PEP_ENZYMES_2"/>
    <property type="match status" value="1"/>
</dbReference>
<feature type="domain" description="Phosphotransferase system enzyme I N-terminal" evidence="22">
    <location>
        <begin position="2"/>
        <end position="124"/>
    </location>
</feature>
<dbReference type="PANTHER" id="PTHR46244:SF6">
    <property type="entry name" value="PHOSPHOENOLPYRUVATE-PROTEIN PHOSPHOTRANSFERASE"/>
    <property type="match status" value="1"/>
</dbReference>
<evidence type="ECO:0000256" key="6">
    <source>
        <dbReference type="ARBA" id="ARBA00016544"/>
    </source>
</evidence>
<dbReference type="Pfam" id="PF00391">
    <property type="entry name" value="PEP-utilizers"/>
    <property type="match status" value="1"/>
</dbReference>
<keyword evidence="14 16" id="KW-0460">Magnesium</keyword>
<name>A0AAJ1MKU2_9SPIO</name>
<evidence type="ECO:0000259" key="20">
    <source>
        <dbReference type="Pfam" id="PF00391"/>
    </source>
</evidence>
<evidence type="ECO:0000259" key="22">
    <source>
        <dbReference type="Pfam" id="PF05524"/>
    </source>
</evidence>
<dbReference type="GO" id="GO:0046872">
    <property type="term" value="F:metal ion binding"/>
    <property type="evidence" value="ECO:0007669"/>
    <property type="project" value="UniProtKB-KW"/>
</dbReference>
<keyword evidence="10 16" id="KW-0808">Transferase</keyword>
<dbReference type="InterPro" id="IPR024692">
    <property type="entry name" value="PTS_EI"/>
</dbReference>
<keyword evidence="13 16" id="KW-0418">Kinase</keyword>
<dbReference type="InterPro" id="IPR018274">
    <property type="entry name" value="PEP_util_AS"/>
</dbReference>
<evidence type="ECO:0000256" key="3">
    <source>
        <dbReference type="ARBA" id="ARBA00004496"/>
    </source>
</evidence>
<feature type="active site" description="Tele-phosphohistidine intermediate" evidence="17">
    <location>
        <position position="186"/>
    </location>
</feature>
<sequence length="570" mass="63596">MTGISVSDGIAHGTAFIIDEEHSIEDRKIDSGDLKAEIAKFLEGRDRAAVELEKLILKVRVELGDDKAEIFEGHLEILSSDDVEEGVIEIITENLICAEKASEIFAEENAKEMEELDDEYFRERGQDFRDIGKQLVKGIIGSDLNDAELPEEAIVISEELTPSQTAALDMSKVKGFIVRKGGKNSHAAIIARSLELPAIILEDDNSFSQFRPGDIVYIDGESGELWINPRQEIVRKIDRKYKSRQKEKAELMKLLNLPTETADKKPVGLYANVGGLFDIDNAKKYNAEGIGLFRTEFLFMETKSCPTLERQTHVYQSAIESLEGRNVIIRLLDTGADKPLSYMPLPEEDNPFLGIRGIRLLFQKEDILRTQIQALLMASEAGSVGMMIPMINSLKPIQRVRAIIEEEKQALAWKGPENLKLGVMIETPAAVQLIEDILDQVDFISIGTNDLTQYTLAADRGNPSMNEYYDEFHPAVLRSIAHVIKQAGKKKKLNGICGELAGNPLALPFFVGLGVDELSTNASNILRLKKIIRKIDSGEAKDLVQEILRIPASEGIRARLNRFLNERDLI</sequence>
<comment type="subcellular location">
    <subcellularLocation>
        <location evidence="3 16">Cytoplasm</location>
    </subcellularLocation>
</comment>
<comment type="function">
    <text evidence="16">General (non sugar-specific) component of the phosphoenolpyruvate-dependent sugar phosphotransferase system (sugar PTS). This major carbohydrate active-transport system catalyzes the phosphorylation of incoming sugar substrates concomitantly with their translocation across the cell membrane. Enzyme I transfers the phosphoryl group from phosphoenolpyruvate (PEP) to the phosphoryl carrier protein (HPr).</text>
</comment>
<evidence type="ECO:0000256" key="10">
    <source>
        <dbReference type="ARBA" id="ARBA00022679"/>
    </source>
</evidence>
<dbReference type="Gene3D" id="3.20.20.60">
    <property type="entry name" value="Phosphoenolpyruvate-binding domains"/>
    <property type="match status" value="1"/>
</dbReference>
<evidence type="ECO:0000256" key="1">
    <source>
        <dbReference type="ARBA" id="ARBA00000683"/>
    </source>
</evidence>
<comment type="cofactor">
    <cofactor evidence="2 16 19">
        <name>Mg(2+)</name>
        <dbReference type="ChEBI" id="CHEBI:18420"/>
    </cofactor>
</comment>
<dbReference type="GO" id="GO:0009401">
    <property type="term" value="P:phosphoenolpyruvate-dependent sugar phosphotransferase system"/>
    <property type="evidence" value="ECO:0007669"/>
    <property type="project" value="UniProtKB-KW"/>
</dbReference>
<dbReference type="PROSITE" id="PS00370">
    <property type="entry name" value="PEP_ENZYMES_PHOS_SITE"/>
    <property type="match status" value="1"/>
</dbReference>
<evidence type="ECO:0000313" key="23">
    <source>
        <dbReference type="EMBL" id="MDC7225155.1"/>
    </source>
</evidence>
<dbReference type="NCBIfam" id="TIGR01417">
    <property type="entry name" value="PTS_I_fam"/>
    <property type="match status" value="1"/>
</dbReference>
<dbReference type="PIRSF" id="PIRSF000732">
    <property type="entry name" value="PTS_enzyme_I"/>
    <property type="match status" value="1"/>
</dbReference>
<dbReference type="GO" id="GO:0016301">
    <property type="term" value="F:kinase activity"/>
    <property type="evidence" value="ECO:0007669"/>
    <property type="project" value="UniProtKB-KW"/>
</dbReference>
<evidence type="ECO:0000256" key="19">
    <source>
        <dbReference type="PIRSR" id="PIRSR000732-3"/>
    </source>
</evidence>
<feature type="binding site" evidence="18">
    <location>
        <position position="330"/>
    </location>
    <ligand>
        <name>phosphoenolpyruvate</name>
        <dbReference type="ChEBI" id="CHEBI:58702"/>
    </ligand>
</feature>
<dbReference type="InterPro" id="IPR036618">
    <property type="entry name" value="PtsI_HPr-bd_sf"/>
</dbReference>
<comment type="catalytic activity">
    <reaction evidence="1 16">
        <text>L-histidyl-[protein] + phosphoenolpyruvate = N(pros)-phospho-L-histidyl-[protein] + pyruvate</text>
        <dbReference type="Rhea" id="RHEA:23880"/>
        <dbReference type="Rhea" id="RHEA-COMP:9745"/>
        <dbReference type="Rhea" id="RHEA-COMP:9746"/>
        <dbReference type="ChEBI" id="CHEBI:15361"/>
        <dbReference type="ChEBI" id="CHEBI:29979"/>
        <dbReference type="ChEBI" id="CHEBI:58702"/>
        <dbReference type="ChEBI" id="CHEBI:64837"/>
        <dbReference type="EC" id="2.7.3.9"/>
    </reaction>
</comment>
<feature type="binding site" evidence="19">
    <location>
        <position position="450"/>
    </location>
    <ligand>
        <name>Mg(2+)</name>
        <dbReference type="ChEBI" id="CHEBI:18420"/>
    </ligand>
</feature>
<dbReference type="GO" id="GO:0005737">
    <property type="term" value="C:cytoplasm"/>
    <property type="evidence" value="ECO:0007669"/>
    <property type="project" value="UniProtKB-SubCell"/>
</dbReference>
<feature type="domain" description="PEP-utilising enzyme mobile" evidence="20">
    <location>
        <begin position="150"/>
        <end position="223"/>
    </location>
</feature>
<accession>A0AAJ1MKU2</accession>
<comment type="caution">
    <text evidence="23">The sequence shown here is derived from an EMBL/GenBank/DDBJ whole genome shotgun (WGS) entry which is preliminary data.</text>
</comment>
<keyword evidence="8 16" id="KW-0963">Cytoplasm</keyword>
<dbReference type="PANTHER" id="PTHR46244">
    <property type="entry name" value="PHOSPHOENOLPYRUVATE-PROTEIN PHOSPHOTRANSFERASE"/>
    <property type="match status" value="1"/>
</dbReference>
<evidence type="ECO:0000256" key="11">
    <source>
        <dbReference type="ARBA" id="ARBA00022683"/>
    </source>
</evidence>
<dbReference type="Pfam" id="PF02896">
    <property type="entry name" value="PEP-utilizers_C"/>
    <property type="match status" value="1"/>
</dbReference>